<proteinExistence type="inferred from homology"/>
<feature type="region of interest" description="Disordered" evidence="10">
    <location>
        <begin position="193"/>
        <end position="225"/>
    </location>
</feature>
<evidence type="ECO:0000313" key="13">
    <source>
        <dbReference type="Proteomes" id="UP001186944"/>
    </source>
</evidence>
<keyword evidence="6" id="KW-0813">Transport</keyword>
<evidence type="ECO:0000256" key="5">
    <source>
        <dbReference type="ARBA" id="ARBA00016034"/>
    </source>
</evidence>
<evidence type="ECO:0000259" key="11">
    <source>
        <dbReference type="Pfam" id="PF21974"/>
    </source>
</evidence>
<dbReference type="Pfam" id="PF21974">
    <property type="entry name" value="SPN1_m3Gcap_bd"/>
    <property type="match status" value="1"/>
</dbReference>
<keyword evidence="8" id="KW-0694">RNA-binding</keyword>
<dbReference type="AlphaFoldDB" id="A0AA88Y439"/>
<dbReference type="Gene3D" id="3.30.470.30">
    <property type="entry name" value="DNA ligase/mRNA capping enzyme"/>
    <property type="match status" value="1"/>
</dbReference>
<gene>
    <name evidence="12" type="ORF">FSP39_008108</name>
</gene>
<organism evidence="12 13">
    <name type="scientific">Pinctada imbricata</name>
    <name type="common">Atlantic pearl-oyster</name>
    <name type="synonym">Pinctada martensii</name>
    <dbReference type="NCBI Taxonomy" id="66713"/>
    <lineage>
        <taxon>Eukaryota</taxon>
        <taxon>Metazoa</taxon>
        <taxon>Spiralia</taxon>
        <taxon>Lophotrochozoa</taxon>
        <taxon>Mollusca</taxon>
        <taxon>Bivalvia</taxon>
        <taxon>Autobranchia</taxon>
        <taxon>Pteriomorphia</taxon>
        <taxon>Pterioida</taxon>
        <taxon>Pterioidea</taxon>
        <taxon>Pteriidae</taxon>
        <taxon>Pinctada</taxon>
    </lineage>
</organism>
<accession>A0AA88Y439</accession>
<dbReference type="EMBL" id="VSWD01000007">
    <property type="protein sequence ID" value="KAK3097256.1"/>
    <property type="molecule type" value="Genomic_DNA"/>
</dbReference>
<keyword evidence="9" id="KW-0539">Nucleus</keyword>
<dbReference type="GO" id="GO:0061015">
    <property type="term" value="P:snRNA import into nucleus"/>
    <property type="evidence" value="ECO:0007669"/>
    <property type="project" value="InterPro"/>
</dbReference>
<dbReference type="CDD" id="cd09232">
    <property type="entry name" value="Snurportin-1_C"/>
    <property type="match status" value="1"/>
</dbReference>
<feature type="domain" description="Snurportin-1 m3G cap-binding" evidence="11">
    <location>
        <begin position="1"/>
        <end position="176"/>
    </location>
</feature>
<comment type="function">
    <text evidence="1">Functions as an U snRNP-specific nuclear import adapter. Involved in the trimethylguanosine (m3G)-cap-dependent nuclear import of U snRNPs. Binds specifically to the terminal m3G-cap U snRNAs.</text>
</comment>
<keyword evidence="7" id="KW-0963">Cytoplasm</keyword>
<evidence type="ECO:0000256" key="2">
    <source>
        <dbReference type="ARBA" id="ARBA00004123"/>
    </source>
</evidence>
<dbReference type="SUPFAM" id="SSF56091">
    <property type="entry name" value="DNA ligase/mRNA capping enzyme, catalytic domain"/>
    <property type="match status" value="1"/>
</dbReference>
<dbReference type="InterPro" id="IPR017336">
    <property type="entry name" value="Snurportin-1"/>
</dbReference>
<comment type="subcellular location">
    <subcellularLocation>
        <location evidence="3">Cytoplasm</location>
    </subcellularLocation>
    <subcellularLocation>
        <location evidence="2">Nucleus</location>
    </subcellularLocation>
</comment>
<dbReference type="PANTHER" id="PTHR13403">
    <property type="entry name" value="SNURPORTIN1 RNUT1 PROTEIN RNA, U TRANSPORTER 1"/>
    <property type="match status" value="1"/>
</dbReference>
<reference evidence="12" key="1">
    <citation type="submission" date="2019-08" db="EMBL/GenBank/DDBJ databases">
        <title>The improved chromosome-level genome for the pearl oyster Pinctada fucata martensii using PacBio sequencing and Hi-C.</title>
        <authorList>
            <person name="Zheng Z."/>
        </authorList>
    </citation>
    <scope>NUCLEOTIDE SEQUENCE</scope>
    <source>
        <strain evidence="12">ZZ-2019</strain>
        <tissue evidence="12">Adductor muscle</tissue>
    </source>
</reference>
<dbReference type="GO" id="GO:0005737">
    <property type="term" value="C:cytoplasm"/>
    <property type="evidence" value="ECO:0007669"/>
    <property type="project" value="UniProtKB-SubCell"/>
</dbReference>
<dbReference type="GO" id="GO:0005634">
    <property type="term" value="C:nucleus"/>
    <property type="evidence" value="ECO:0007669"/>
    <property type="project" value="UniProtKB-SubCell"/>
</dbReference>
<evidence type="ECO:0000256" key="8">
    <source>
        <dbReference type="ARBA" id="ARBA00022884"/>
    </source>
</evidence>
<evidence type="ECO:0000313" key="12">
    <source>
        <dbReference type="EMBL" id="KAK3097256.1"/>
    </source>
</evidence>
<evidence type="ECO:0000256" key="10">
    <source>
        <dbReference type="SAM" id="MobiDB-lite"/>
    </source>
</evidence>
<evidence type="ECO:0000256" key="7">
    <source>
        <dbReference type="ARBA" id="ARBA00022490"/>
    </source>
</evidence>
<sequence>MFSEWLTEVPQDMPDNWFVIACPTGKRHLLMASNGQTVTQSKSGVIVSAFNSLLPGGYPYSTCDKDMCILDTIYNKQQDTYYIMDGITWTTQVLYDCEAEFRFYWLREMVREIRGLSKMSRNNGHAIRLLNTFPATEKGITQALQSAVYDVDGVLFFKRNAPYKAGATENVLWLKPYMIPDFFSGVDVPKELDNRRPQNYDPEAHKAKVEKEKKERKSNQSVARRRRIEERPIDLDRLVDDIAKMYIAKQQGKGDAIRKRQERDLEARMQAQRNQPQRNQAQMQNYGYYDDGYQGYDQGYYGYGGMMGYGGYQGNTGYDQGMMGYQQGMIGRGNWGYEAHGRNQGGRGRGLKPMTAYHQTHTKFTR</sequence>
<evidence type="ECO:0000256" key="3">
    <source>
        <dbReference type="ARBA" id="ARBA00004496"/>
    </source>
</evidence>
<dbReference type="PANTHER" id="PTHR13403:SF6">
    <property type="entry name" value="SNURPORTIN-1"/>
    <property type="match status" value="1"/>
</dbReference>
<evidence type="ECO:0000256" key="1">
    <source>
        <dbReference type="ARBA" id="ARBA00003975"/>
    </source>
</evidence>
<evidence type="ECO:0000256" key="9">
    <source>
        <dbReference type="ARBA" id="ARBA00023242"/>
    </source>
</evidence>
<keyword evidence="13" id="KW-1185">Reference proteome</keyword>
<evidence type="ECO:0000256" key="6">
    <source>
        <dbReference type="ARBA" id="ARBA00022448"/>
    </source>
</evidence>
<protein>
    <recommendedName>
        <fullName evidence="5">Snurportin-1</fullName>
    </recommendedName>
</protein>
<comment type="caution">
    <text evidence="12">The sequence shown here is derived from an EMBL/GenBank/DDBJ whole genome shotgun (WGS) entry which is preliminary data.</text>
</comment>
<dbReference type="GO" id="GO:0003723">
    <property type="term" value="F:RNA binding"/>
    <property type="evidence" value="ECO:0007669"/>
    <property type="project" value="UniProtKB-KW"/>
</dbReference>
<dbReference type="InterPro" id="IPR047857">
    <property type="entry name" value="Snurportin1_C"/>
</dbReference>
<evidence type="ECO:0000256" key="4">
    <source>
        <dbReference type="ARBA" id="ARBA00007540"/>
    </source>
</evidence>
<comment type="similarity">
    <text evidence="4">Belongs to the snurportin family.</text>
</comment>
<feature type="compositionally biased region" description="Basic and acidic residues" evidence="10">
    <location>
        <begin position="193"/>
        <end position="218"/>
    </location>
</feature>
<name>A0AA88Y439_PINIB</name>
<dbReference type="Proteomes" id="UP001186944">
    <property type="component" value="Unassembled WGS sequence"/>
</dbReference>